<keyword evidence="1" id="KW-0812">Transmembrane</keyword>
<dbReference type="Pfam" id="PF03168">
    <property type="entry name" value="LEA_2"/>
    <property type="match status" value="2"/>
</dbReference>
<keyword evidence="1" id="KW-1133">Transmembrane helix</keyword>
<feature type="domain" description="Water stress and hypersensitive response" evidence="2">
    <location>
        <begin position="41"/>
        <end position="159"/>
    </location>
</feature>
<dbReference type="EMBL" id="JBHSDJ010000128">
    <property type="protein sequence ID" value="MFC4248863.1"/>
    <property type="molecule type" value="Genomic_DNA"/>
</dbReference>
<evidence type="ECO:0000313" key="3">
    <source>
        <dbReference type="EMBL" id="MFC4248863.1"/>
    </source>
</evidence>
<evidence type="ECO:0000256" key="1">
    <source>
        <dbReference type="SAM" id="Phobius"/>
    </source>
</evidence>
<comment type="caution">
    <text evidence="3">The sequence shown here is derived from an EMBL/GenBank/DDBJ whole genome shotgun (WGS) entry which is preliminary data.</text>
</comment>
<dbReference type="InterPro" id="IPR013783">
    <property type="entry name" value="Ig-like_fold"/>
</dbReference>
<dbReference type="AlphaFoldDB" id="A0ABD5P3X4"/>
<sequence length="339" mass="36469">MTTTTSILFGSKLRTVVTIALSLVVVIAGAFVVGLVGVPTVERVDGEFGAVNDSHTEVRATLTVDNPNPIGTRAVDVTADYVVRANGVELARGHDDAVSVAPGTSTETVTAWMDNAVIPRWWASHVRNGERTTVVVDAQVTTGILGYSRNVTRSRTVETDLLSSFESTEPRPIDADVPFAPNPVLYLNETRASWGNVDANRTELELAADAYNPGEYDVPVTQIGYAITMNGVVVGEGETAGGTVLESGEETTVTATTAIEHDRLDEWWVAHLENGQQSELRIEFEARIELPTGSTVTVPLEALTYEETVETDLLGEGDSRERSRYCFVAGTCTIAHDAE</sequence>
<dbReference type="SUPFAM" id="SSF117070">
    <property type="entry name" value="LEA14-like"/>
    <property type="match status" value="2"/>
</dbReference>
<protein>
    <submittedName>
        <fullName evidence="3">LEA type 2 family protein</fullName>
    </submittedName>
</protein>
<reference evidence="3 4" key="1">
    <citation type="journal article" date="2014" name="Int. J. Syst. Evol. Microbiol.">
        <title>Complete genome sequence of Corynebacterium casei LMG S-19264T (=DSM 44701T), isolated from a smear-ripened cheese.</title>
        <authorList>
            <consortium name="US DOE Joint Genome Institute (JGI-PGF)"/>
            <person name="Walter F."/>
            <person name="Albersmeier A."/>
            <person name="Kalinowski J."/>
            <person name="Ruckert C."/>
        </authorList>
    </citation>
    <scope>NUCLEOTIDE SEQUENCE [LARGE SCALE GENOMIC DNA]</scope>
    <source>
        <strain evidence="3 4">IBRC-M 10912</strain>
    </source>
</reference>
<accession>A0ABD5P3X4</accession>
<dbReference type="InterPro" id="IPR013990">
    <property type="entry name" value="WHy-dom"/>
</dbReference>
<name>A0ABD5P3X4_9EURY</name>
<organism evidence="3 4">
    <name type="scientific">Natribaculum luteum</name>
    <dbReference type="NCBI Taxonomy" id="1586232"/>
    <lineage>
        <taxon>Archaea</taxon>
        <taxon>Methanobacteriati</taxon>
        <taxon>Methanobacteriota</taxon>
        <taxon>Stenosarchaea group</taxon>
        <taxon>Halobacteria</taxon>
        <taxon>Halobacteriales</taxon>
        <taxon>Natrialbaceae</taxon>
        <taxon>Natribaculum</taxon>
    </lineage>
</organism>
<evidence type="ECO:0000313" key="4">
    <source>
        <dbReference type="Proteomes" id="UP001595821"/>
    </source>
</evidence>
<feature type="domain" description="Water stress and hypersensitive response" evidence="2">
    <location>
        <begin position="187"/>
        <end position="307"/>
    </location>
</feature>
<gene>
    <name evidence="3" type="ORF">ACFOZ7_18355</name>
</gene>
<dbReference type="GeneID" id="71854547"/>
<evidence type="ECO:0000259" key="2">
    <source>
        <dbReference type="SMART" id="SM00769"/>
    </source>
</evidence>
<dbReference type="Gene3D" id="2.60.40.10">
    <property type="entry name" value="Immunoglobulins"/>
    <property type="match status" value="2"/>
</dbReference>
<dbReference type="SMART" id="SM00769">
    <property type="entry name" value="WHy"/>
    <property type="match status" value="2"/>
</dbReference>
<dbReference type="RefSeq" id="WP_246966619.1">
    <property type="nucleotide sequence ID" value="NZ_CP095397.1"/>
</dbReference>
<keyword evidence="1" id="KW-0472">Membrane</keyword>
<proteinExistence type="predicted"/>
<dbReference type="Proteomes" id="UP001595821">
    <property type="component" value="Unassembled WGS sequence"/>
</dbReference>
<dbReference type="InterPro" id="IPR004864">
    <property type="entry name" value="LEA_2"/>
</dbReference>
<feature type="transmembrane region" description="Helical" evidence="1">
    <location>
        <begin position="16"/>
        <end position="38"/>
    </location>
</feature>